<dbReference type="GO" id="GO:0022857">
    <property type="term" value="F:transmembrane transporter activity"/>
    <property type="evidence" value="ECO:0007669"/>
    <property type="project" value="InterPro"/>
</dbReference>
<evidence type="ECO:0000256" key="5">
    <source>
        <dbReference type="ARBA" id="ARBA00023136"/>
    </source>
</evidence>
<reference evidence="9 10" key="2">
    <citation type="submission" date="2015-05" db="EMBL/GenBank/DDBJ databases">
        <title>Distinctive expansion of gene families associated with plant cell wall degradation and secondary metabolism in the genomes of grapevine trunk pathogens.</title>
        <authorList>
            <person name="Lawrence D.P."/>
            <person name="Travadon R."/>
            <person name="Rolshausen P.E."/>
            <person name="Baumgartner K."/>
        </authorList>
    </citation>
    <scope>NUCLEOTIDE SEQUENCE [LARGE SCALE GENOMIC DNA]</scope>
    <source>
        <strain evidence="9">DS831</strain>
    </source>
</reference>
<dbReference type="EMBL" id="LAQI01000271">
    <property type="protein sequence ID" value="KKY13636.1"/>
    <property type="molecule type" value="Genomic_DNA"/>
</dbReference>
<dbReference type="InterPro" id="IPR036779">
    <property type="entry name" value="LysM_dom_sf"/>
</dbReference>
<feature type="domain" description="LysM" evidence="8">
    <location>
        <begin position="97"/>
        <end position="143"/>
    </location>
</feature>
<dbReference type="AlphaFoldDB" id="A0A0G2DTT5"/>
<feature type="domain" description="LysM" evidence="8">
    <location>
        <begin position="24"/>
        <end position="68"/>
    </location>
</feature>
<evidence type="ECO:0000313" key="10">
    <source>
        <dbReference type="Proteomes" id="UP000034182"/>
    </source>
</evidence>
<keyword evidence="4 7" id="KW-1133">Transmembrane helix</keyword>
<dbReference type="InterPro" id="IPR011701">
    <property type="entry name" value="MFS"/>
</dbReference>
<dbReference type="CDD" id="cd00118">
    <property type="entry name" value="LysM"/>
    <property type="match status" value="3"/>
</dbReference>
<feature type="transmembrane region" description="Helical" evidence="7">
    <location>
        <begin position="371"/>
        <end position="390"/>
    </location>
</feature>
<evidence type="ECO:0000259" key="8">
    <source>
        <dbReference type="PROSITE" id="PS51782"/>
    </source>
</evidence>
<evidence type="ECO:0000256" key="4">
    <source>
        <dbReference type="ARBA" id="ARBA00022989"/>
    </source>
</evidence>
<dbReference type="InterPro" id="IPR036259">
    <property type="entry name" value="MFS_trans_sf"/>
</dbReference>
<dbReference type="SMART" id="SM00257">
    <property type="entry name" value="LysM"/>
    <property type="match status" value="3"/>
</dbReference>
<feature type="transmembrane region" description="Helical" evidence="7">
    <location>
        <begin position="633"/>
        <end position="653"/>
    </location>
</feature>
<evidence type="ECO:0000256" key="6">
    <source>
        <dbReference type="SAM" id="MobiDB-lite"/>
    </source>
</evidence>
<sequence>MALRLGLIASSVCNGTISLDTSTQQYVIQSGDTLTTIAEQFNRGICDIFYANNLTNPDLIVTGDTLVIPPQTCFLDDTTCLGPQTTPTATCIPGGPGFYVVQSGDTLSALSILFNITLDSIIQANSQNIPNPDLIEIGQVVNIPICPGTQCHISPYSIQPGDVFVDLAEKYLTSAGQILALNPGVDSNASDEKAVDEKKGTATAVEEDVEVVVAYQDGDEIRESDYTEEQYKKLLRKIDRYLLPLMWFCYGIQQTDKTALSTQAIFGLREDTGLVGQQYSWLTTIFYITYLCGEFPSNFLLQRWALGRSLSIYMLCWGICVIAIAAAQNWNHLMAIRGLQGFFECTISPGFVLVVGSWYRREEHSSRALFWQSANAGFGIIANLVMYGIGSHAEKYGGLAPWRCISLFLGSTTIVLALICFALLGSPKEVHWMSKEEKRMAAARILKNKAGRDVTGVKWSWPQVGEAFRDPQLWFSMINAFLSSVPNGALTTFGGLMYKSFGFDELQVLLIEIPRSVTSLVIFLIVGIYTRKVANRRMYIMAAATIPPFIGMLALALLENTHENRWIKWGMYLMTVPFVLSLFLAWTLIPSNVAGRTKKTIISSATFLGYCVGNMCGSQIFKSADAPRYIPGTIGASVALGAEFVLICAWRVYYVRQNKIRDRAAAESGVSEEERERVGRQMGEGDVTDLGNPHFRYTT</sequence>
<keyword evidence="5 7" id="KW-0472">Membrane</keyword>
<gene>
    <name evidence="9" type="ORF">UCDDS831_g08818</name>
</gene>
<feature type="transmembrane region" description="Helical" evidence="7">
    <location>
        <begin position="538"/>
        <end position="557"/>
    </location>
</feature>
<keyword evidence="3 7" id="KW-0812">Transmembrane</keyword>
<dbReference type="InterPro" id="IPR018392">
    <property type="entry name" value="LysM"/>
</dbReference>
<dbReference type="PANTHER" id="PTHR43791">
    <property type="entry name" value="PERMEASE-RELATED"/>
    <property type="match status" value="1"/>
</dbReference>
<dbReference type="PROSITE" id="PS51782">
    <property type="entry name" value="LYSM"/>
    <property type="match status" value="2"/>
</dbReference>
<feature type="transmembrane region" description="Helical" evidence="7">
    <location>
        <begin position="339"/>
        <end position="359"/>
    </location>
</feature>
<organism evidence="9 10">
    <name type="scientific">Diplodia seriata</name>
    <dbReference type="NCBI Taxonomy" id="420778"/>
    <lineage>
        <taxon>Eukaryota</taxon>
        <taxon>Fungi</taxon>
        <taxon>Dikarya</taxon>
        <taxon>Ascomycota</taxon>
        <taxon>Pezizomycotina</taxon>
        <taxon>Dothideomycetes</taxon>
        <taxon>Dothideomycetes incertae sedis</taxon>
        <taxon>Botryosphaeriales</taxon>
        <taxon>Botryosphaeriaceae</taxon>
        <taxon>Diplodia</taxon>
    </lineage>
</organism>
<reference evidence="9 10" key="1">
    <citation type="submission" date="2015-03" db="EMBL/GenBank/DDBJ databases">
        <authorList>
            <person name="Morales-Cruz A."/>
            <person name="Amrine K.C."/>
            <person name="Cantu D."/>
        </authorList>
    </citation>
    <scope>NUCLEOTIDE SEQUENCE [LARGE SCALE GENOMIC DNA]</scope>
    <source>
        <strain evidence="9">DS831</strain>
    </source>
</reference>
<feature type="transmembrane region" description="Helical" evidence="7">
    <location>
        <begin position="310"/>
        <end position="327"/>
    </location>
</feature>
<dbReference type="Gene3D" id="1.20.1250.20">
    <property type="entry name" value="MFS general substrate transporter like domains"/>
    <property type="match status" value="2"/>
</dbReference>
<dbReference type="SUPFAM" id="SSF54106">
    <property type="entry name" value="LysM domain"/>
    <property type="match status" value="2"/>
</dbReference>
<feature type="transmembrane region" description="Helical" evidence="7">
    <location>
        <begin position="601"/>
        <end position="621"/>
    </location>
</feature>
<evidence type="ECO:0000256" key="2">
    <source>
        <dbReference type="ARBA" id="ARBA00022448"/>
    </source>
</evidence>
<evidence type="ECO:0000313" key="9">
    <source>
        <dbReference type="EMBL" id="KKY13636.1"/>
    </source>
</evidence>
<feature type="region of interest" description="Disordered" evidence="6">
    <location>
        <begin position="665"/>
        <end position="699"/>
    </location>
</feature>
<protein>
    <submittedName>
        <fullName evidence="9">Putative major facilitator superfamily transporter</fullName>
    </submittedName>
</protein>
<evidence type="ECO:0000256" key="1">
    <source>
        <dbReference type="ARBA" id="ARBA00004141"/>
    </source>
</evidence>
<feature type="transmembrane region" description="Helical" evidence="7">
    <location>
        <begin position="506"/>
        <end position="526"/>
    </location>
</feature>
<name>A0A0G2DTT5_9PEZI</name>
<feature type="transmembrane region" description="Helical" evidence="7">
    <location>
        <begin position="569"/>
        <end position="589"/>
    </location>
</feature>
<comment type="caution">
    <text evidence="9">The sequence shown here is derived from an EMBL/GenBank/DDBJ whole genome shotgun (WGS) entry which is preliminary data.</text>
</comment>
<accession>A0A0G2DTT5</accession>
<evidence type="ECO:0000256" key="7">
    <source>
        <dbReference type="SAM" id="Phobius"/>
    </source>
</evidence>
<dbReference type="GO" id="GO:0016020">
    <property type="term" value="C:membrane"/>
    <property type="evidence" value="ECO:0007669"/>
    <property type="project" value="UniProtKB-SubCell"/>
</dbReference>
<dbReference type="PANTHER" id="PTHR43791:SF7">
    <property type="entry name" value="MAJOR FACILITATOR SUPERFAMILY (MFS) PROFILE DOMAIN-CONTAINING PROTEIN"/>
    <property type="match status" value="1"/>
</dbReference>
<dbReference type="Proteomes" id="UP000034182">
    <property type="component" value="Unassembled WGS sequence"/>
</dbReference>
<feature type="transmembrane region" description="Helical" evidence="7">
    <location>
        <begin position="402"/>
        <end position="424"/>
    </location>
</feature>
<dbReference type="Gene3D" id="3.10.350.10">
    <property type="entry name" value="LysM domain"/>
    <property type="match status" value="3"/>
</dbReference>
<keyword evidence="2" id="KW-0813">Transport</keyword>
<dbReference type="Pfam" id="PF07690">
    <property type="entry name" value="MFS_1"/>
    <property type="match status" value="1"/>
</dbReference>
<evidence type="ECO:0000256" key="3">
    <source>
        <dbReference type="ARBA" id="ARBA00022692"/>
    </source>
</evidence>
<dbReference type="Pfam" id="PF01476">
    <property type="entry name" value="LysM"/>
    <property type="match status" value="3"/>
</dbReference>
<proteinExistence type="predicted"/>
<comment type="subcellular location">
    <subcellularLocation>
        <location evidence="1">Membrane</location>
        <topology evidence="1">Multi-pass membrane protein</topology>
    </subcellularLocation>
</comment>
<dbReference type="SUPFAM" id="SSF103473">
    <property type="entry name" value="MFS general substrate transporter"/>
    <property type="match status" value="1"/>
</dbReference>